<dbReference type="AlphaFoldDB" id="A0A381JAN5"/>
<proteinExistence type="predicted"/>
<feature type="transmembrane region" description="Helical" evidence="1">
    <location>
        <begin position="465"/>
        <end position="486"/>
    </location>
</feature>
<dbReference type="EMBL" id="UFWZ01000001">
    <property type="protein sequence ID" value="SUY48059.1"/>
    <property type="molecule type" value="Genomic_DNA"/>
</dbReference>
<evidence type="ECO:0000313" key="2">
    <source>
        <dbReference type="EMBL" id="SUY48059.1"/>
    </source>
</evidence>
<evidence type="ECO:0000256" key="1">
    <source>
        <dbReference type="SAM" id="Phobius"/>
    </source>
</evidence>
<feature type="transmembrane region" description="Helical" evidence="1">
    <location>
        <begin position="285"/>
        <end position="305"/>
    </location>
</feature>
<reference evidence="2 3" key="1">
    <citation type="submission" date="2018-06" db="EMBL/GenBank/DDBJ databases">
        <authorList>
            <consortium name="Pathogen Informatics"/>
            <person name="Doyle S."/>
        </authorList>
    </citation>
    <scope>NUCLEOTIDE SEQUENCE [LARGE SCALE GENOMIC DNA]</scope>
    <source>
        <strain evidence="2 3">NCTC9836</strain>
    </source>
</reference>
<keyword evidence="1" id="KW-1133">Transmembrane helix</keyword>
<feature type="transmembrane region" description="Helical" evidence="1">
    <location>
        <begin position="53"/>
        <end position="73"/>
    </location>
</feature>
<sequence length="493" mass="56683">MLKKLLYFQWISKRAKSFDLKVSTIKIILRYLLTPIIIFIFCLNAYGQVQNSAYVASIINKICLIILVLQLILKKNIKDFRKDPILVFIKEERYLYIKRKVELTIYKSILLVIIPMLLPLIICSTNKICILSISFLIIMNFYLFNMIIAYTVSYAESVSNKNILNKVLYILGVIIFIILLFVVQTYMVHEIINGLLGNGQGTFNIYSKINTMILTIVGVIGVGLYIMILNLVRRNLYVILNPFEVRKESKKGLSNKILKLKGSNLYKKMLIKDLYCFTKKKGIEFYIVILSQVSSFVFYCVTILQETPKVLLEKLNLVSIFYLICCCINVPILIGVISSNINEVKVDDEFGVLKKFNIKSDKVKILREKANYIFILLLVPIILMGLTNLLINISLGGLLQTILIVVSILSWIRYYVLFGIDKMNLEFNAIRFILFSGISAVGARIMIGISFLNISENIKSLILKYLFVIFINILGYYIELILIKFLEKDEING</sequence>
<keyword evidence="1" id="KW-0812">Transmembrane</keyword>
<dbReference type="Proteomes" id="UP000254664">
    <property type="component" value="Unassembled WGS sequence"/>
</dbReference>
<keyword evidence="1" id="KW-0472">Membrane</keyword>
<dbReference type="OrthoDB" id="9843959at2"/>
<feature type="transmembrane region" description="Helical" evidence="1">
    <location>
        <begin position="128"/>
        <end position="155"/>
    </location>
</feature>
<gene>
    <name evidence="2" type="ORF">NCTC9836_02433</name>
</gene>
<organism evidence="2 3">
    <name type="scientific">Clostridium putrefaciens</name>
    <dbReference type="NCBI Taxonomy" id="99675"/>
    <lineage>
        <taxon>Bacteria</taxon>
        <taxon>Bacillati</taxon>
        <taxon>Bacillota</taxon>
        <taxon>Clostridia</taxon>
        <taxon>Eubacteriales</taxon>
        <taxon>Clostridiaceae</taxon>
        <taxon>Clostridium</taxon>
    </lineage>
</organism>
<protein>
    <submittedName>
        <fullName evidence="2">Uncharacterized protein</fullName>
    </submittedName>
</protein>
<feature type="transmembrane region" description="Helical" evidence="1">
    <location>
        <begin position="372"/>
        <end position="391"/>
    </location>
</feature>
<evidence type="ECO:0000313" key="3">
    <source>
        <dbReference type="Proteomes" id="UP000254664"/>
    </source>
</evidence>
<feature type="transmembrane region" description="Helical" evidence="1">
    <location>
        <begin position="167"/>
        <end position="189"/>
    </location>
</feature>
<accession>A0A381JAN5</accession>
<dbReference type="RefSeq" id="WP_115641925.1">
    <property type="nucleotide sequence ID" value="NZ_UFWZ01000001.1"/>
</dbReference>
<feature type="transmembrane region" description="Helical" evidence="1">
    <location>
        <begin position="209"/>
        <end position="232"/>
    </location>
</feature>
<feature type="transmembrane region" description="Helical" evidence="1">
    <location>
        <begin position="397"/>
        <end position="420"/>
    </location>
</feature>
<feature type="transmembrane region" description="Helical" evidence="1">
    <location>
        <begin position="103"/>
        <end position="122"/>
    </location>
</feature>
<feature type="transmembrane region" description="Helical" evidence="1">
    <location>
        <begin position="317"/>
        <end position="337"/>
    </location>
</feature>
<feature type="transmembrane region" description="Helical" evidence="1">
    <location>
        <begin position="432"/>
        <end position="453"/>
    </location>
</feature>
<feature type="transmembrane region" description="Helical" evidence="1">
    <location>
        <begin position="27"/>
        <end position="47"/>
    </location>
</feature>
<name>A0A381JAN5_9CLOT</name>
<keyword evidence="3" id="KW-1185">Reference proteome</keyword>